<dbReference type="GO" id="GO:0006364">
    <property type="term" value="P:rRNA processing"/>
    <property type="evidence" value="ECO:0007669"/>
    <property type="project" value="InterPro"/>
</dbReference>
<dbReference type="Gene3D" id="3.30.300.20">
    <property type="match status" value="1"/>
</dbReference>
<organism evidence="2 3">
    <name type="scientific">Candidatus Taylorbacteria bacterium RIFCSPHIGHO2_01_FULL_51_15</name>
    <dbReference type="NCBI Taxonomy" id="1802304"/>
    <lineage>
        <taxon>Bacteria</taxon>
        <taxon>Candidatus Tayloriibacteriota</taxon>
    </lineage>
</organism>
<reference evidence="2 3" key="1">
    <citation type="journal article" date="2016" name="Nat. Commun.">
        <title>Thousands of microbial genomes shed light on interconnected biogeochemical processes in an aquifer system.</title>
        <authorList>
            <person name="Anantharaman K."/>
            <person name="Brown C.T."/>
            <person name="Hug L.A."/>
            <person name="Sharon I."/>
            <person name="Castelle C.J."/>
            <person name="Probst A.J."/>
            <person name="Thomas B.C."/>
            <person name="Singh A."/>
            <person name="Wilkins M.J."/>
            <person name="Karaoz U."/>
            <person name="Brodie E.L."/>
            <person name="Williams K.H."/>
            <person name="Hubbard S.S."/>
            <person name="Banfield J.F."/>
        </authorList>
    </citation>
    <scope>NUCLEOTIDE SEQUENCE [LARGE SCALE GENOMIC DNA]</scope>
</reference>
<sequence length="107" mass="11954">MKTTKAEKMREAIRHAAAEFMAEASNRTSLVTVTNVHLAKRGDSATVLITVFPDDKEKEALEFASRQGGALRDFISKRISLQRVPYISFALDVGEKNRQKLDELSNS</sequence>
<evidence type="ECO:0000256" key="1">
    <source>
        <dbReference type="ARBA" id="ARBA00022517"/>
    </source>
</evidence>
<name>A0A1G2MDZ7_9BACT</name>
<dbReference type="EMBL" id="MHRI01000009">
    <property type="protein sequence ID" value="OHA21399.1"/>
    <property type="molecule type" value="Genomic_DNA"/>
</dbReference>
<gene>
    <name evidence="2" type="ORF">A2849_00205</name>
</gene>
<evidence type="ECO:0008006" key="4">
    <source>
        <dbReference type="Google" id="ProtNLM"/>
    </source>
</evidence>
<evidence type="ECO:0000313" key="3">
    <source>
        <dbReference type="Proteomes" id="UP000178121"/>
    </source>
</evidence>
<dbReference type="InterPro" id="IPR015946">
    <property type="entry name" value="KH_dom-like_a/b"/>
</dbReference>
<keyword evidence="1" id="KW-0690">Ribosome biogenesis</keyword>
<dbReference type="AlphaFoldDB" id="A0A1G2MDZ7"/>
<dbReference type="InterPro" id="IPR023799">
    <property type="entry name" value="RbfA_dom_sf"/>
</dbReference>
<evidence type="ECO:0000313" key="2">
    <source>
        <dbReference type="EMBL" id="OHA21399.1"/>
    </source>
</evidence>
<dbReference type="InterPro" id="IPR000238">
    <property type="entry name" value="RbfA"/>
</dbReference>
<comment type="caution">
    <text evidence="2">The sequence shown here is derived from an EMBL/GenBank/DDBJ whole genome shotgun (WGS) entry which is preliminary data.</text>
</comment>
<dbReference type="SUPFAM" id="SSF89919">
    <property type="entry name" value="Ribosome-binding factor A, RbfA"/>
    <property type="match status" value="1"/>
</dbReference>
<accession>A0A1G2MDZ7</accession>
<proteinExistence type="predicted"/>
<dbReference type="Pfam" id="PF02033">
    <property type="entry name" value="RBFA"/>
    <property type="match status" value="1"/>
</dbReference>
<dbReference type="Proteomes" id="UP000178121">
    <property type="component" value="Unassembled WGS sequence"/>
</dbReference>
<protein>
    <recommendedName>
        <fullName evidence="4">Ribosome-binding factor A</fullName>
    </recommendedName>
</protein>